<reference evidence="1 2" key="1">
    <citation type="submission" date="2020-11" db="EMBL/GenBank/DDBJ databases">
        <title>Enhanced detection system for hospital associated transmission using whole genome sequencing surveillance.</title>
        <authorList>
            <person name="Harrison L.H."/>
            <person name="Van Tyne D."/>
            <person name="Marsh J.W."/>
            <person name="Griffith M.P."/>
            <person name="Snyder D.J."/>
            <person name="Cooper V.S."/>
            <person name="Mustapha M."/>
        </authorList>
    </citation>
    <scope>NUCLEOTIDE SEQUENCE [LARGE SCALE GENOMIC DNA]</scope>
    <source>
        <strain evidence="1 2">PSA00705</strain>
    </source>
</reference>
<organism evidence="1 2">
    <name type="scientific">Pseudomonas nitroreducens</name>
    <dbReference type="NCBI Taxonomy" id="46680"/>
    <lineage>
        <taxon>Bacteria</taxon>
        <taxon>Pseudomonadati</taxon>
        <taxon>Pseudomonadota</taxon>
        <taxon>Gammaproteobacteria</taxon>
        <taxon>Pseudomonadales</taxon>
        <taxon>Pseudomonadaceae</taxon>
        <taxon>Pseudomonas</taxon>
    </lineage>
</organism>
<dbReference type="Proteomes" id="UP000608450">
    <property type="component" value="Unassembled WGS sequence"/>
</dbReference>
<gene>
    <name evidence="1" type="ORF">I5I61_09680</name>
</gene>
<protein>
    <submittedName>
        <fullName evidence="1">Uncharacterized protein</fullName>
    </submittedName>
</protein>
<accession>A0ABS0KHZ9</accession>
<keyword evidence="2" id="KW-1185">Reference proteome</keyword>
<comment type="caution">
    <text evidence="1">The sequence shown here is derived from an EMBL/GenBank/DDBJ whole genome shotgun (WGS) entry which is preliminary data.</text>
</comment>
<dbReference type="EMBL" id="JADTFC010000017">
    <property type="protein sequence ID" value="MBG6287713.1"/>
    <property type="molecule type" value="Genomic_DNA"/>
</dbReference>
<proteinExistence type="predicted"/>
<evidence type="ECO:0000313" key="2">
    <source>
        <dbReference type="Proteomes" id="UP000608450"/>
    </source>
</evidence>
<sequence>MSELRKRALALYTPPFVYDKRGGYIWDMKQNMVADNHVDGDQVLRVRGWGRIVYMENPEELQDEFGAMLAEALTEYVDRHNAIPADQVLVPRELLERVLANLETAYIPWEETKELRTLLHP</sequence>
<evidence type="ECO:0000313" key="1">
    <source>
        <dbReference type="EMBL" id="MBG6287713.1"/>
    </source>
</evidence>
<name>A0ABS0KHZ9_PSENT</name>
<dbReference type="RefSeq" id="WP_196912559.1">
    <property type="nucleotide sequence ID" value="NZ_JADTFC010000017.1"/>
</dbReference>